<reference evidence="1" key="1">
    <citation type="submission" date="2020-01" db="EMBL/GenBank/DDBJ databases">
        <title>Identification and distribution of gene clusters putatively required for synthesis of sphingolipid metabolism inhibitors in phylogenetically diverse species of the filamentous fungus Fusarium.</title>
        <authorList>
            <person name="Kim H.-S."/>
            <person name="Busman M."/>
            <person name="Brown D.W."/>
            <person name="Divon H."/>
            <person name="Uhlig S."/>
            <person name="Proctor R.H."/>
        </authorList>
    </citation>
    <scope>NUCLEOTIDE SEQUENCE</scope>
    <source>
        <strain evidence="1">NRRL 31653</strain>
    </source>
</reference>
<evidence type="ECO:0000313" key="2">
    <source>
        <dbReference type="Proteomes" id="UP000737391"/>
    </source>
</evidence>
<protein>
    <submittedName>
        <fullName evidence="1">Major facilitator superfamily transporter</fullName>
    </submittedName>
</protein>
<proteinExistence type="predicted"/>
<comment type="caution">
    <text evidence="1">The sequence shown here is derived from an EMBL/GenBank/DDBJ whole genome shotgun (WGS) entry which is preliminary data.</text>
</comment>
<gene>
    <name evidence="1" type="ORF">FAGAP_13509</name>
</gene>
<organism evidence="1 2">
    <name type="scientific">Fusarium agapanthi</name>
    <dbReference type="NCBI Taxonomy" id="1803897"/>
    <lineage>
        <taxon>Eukaryota</taxon>
        <taxon>Fungi</taxon>
        <taxon>Dikarya</taxon>
        <taxon>Ascomycota</taxon>
        <taxon>Pezizomycotina</taxon>
        <taxon>Sordariomycetes</taxon>
        <taxon>Hypocreomycetidae</taxon>
        <taxon>Hypocreales</taxon>
        <taxon>Nectriaceae</taxon>
        <taxon>Fusarium</taxon>
        <taxon>Fusarium fujikuroi species complex</taxon>
    </lineage>
</organism>
<keyword evidence="2" id="KW-1185">Reference proteome</keyword>
<name>A0A9P5E299_9HYPO</name>
<dbReference type="AlphaFoldDB" id="A0A9P5E299"/>
<evidence type="ECO:0000313" key="1">
    <source>
        <dbReference type="EMBL" id="KAF4472501.1"/>
    </source>
</evidence>
<accession>A0A9P5E299</accession>
<dbReference type="OrthoDB" id="5215911at2759"/>
<feature type="non-terminal residue" evidence="1">
    <location>
        <position position="54"/>
    </location>
</feature>
<dbReference type="EMBL" id="LUFC02002148">
    <property type="protein sequence ID" value="KAF4472501.1"/>
    <property type="molecule type" value="Genomic_DNA"/>
</dbReference>
<sequence>MDSELSFPPGTSRLLSRSEIILVPTPSQDPNDPLNWSKRRKAWNFTLVLAVTVA</sequence>
<dbReference type="Proteomes" id="UP000737391">
    <property type="component" value="Unassembled WGS sequence"/>
</dbReference>